<dbReference type="AlphaFoldDB" id="A0A517LTX5"/>
<evidence type="ECO:0000259" key="6">
    <source>
        <dbReference type="PROSITE" id="PS50109"/>
    </source>
</evidence>
<dbReference type="PRINTS" id="PR00344">
    <property type="entry name" value="BCTRLSENSOR"/>
</dbReference>
<dbReference type="PANTHER" id="PTHR43547:SF2">
    <property type="entry name" value="HYBRID SIGNAL TRANSDUCTION HISTIDINE KINASE C"/>
    <property type="match status" value="1"/>
</dbReference>
<dbReference type="KEGG" id="ruv:EC9_02420"/>
<dbReference type="Gene3D" id="1.10.287.130">
    <property type="match status" value="1"/>
</dbReference>
<feature type="modified residue" description="4-aspartylphosphate" evidence="4">
    <location>
        <position position="59"/>
    </location>
</feature>
<evidence type="ECO:0000256" key="5">
    <source>
        <dbReference type="SAM" id="Coils"/>
    </source>
</evidence>
<dbReference type="CDD" id="cd00156">
    <property type="entry name" value="REC"/>
    <property type="match status" value="1"/>
</dbReference>
<dbReference type="OrthoDB" id="9813394at2"/>
<feature type="domain" description="Histidine kinase" evidence="6">
    <location>
        <begin position="168"/>
        <end position="389"/>
    </location>
</feature>
<sequence>MNNTLAIDVLLIEDDDVDAEIVKRALGKSQSSFRVCRVTTLAEALATAESRHVDVILTDLTLPDSGCYETPAKIRQSQPLVPLIILTGLASRELAEELLEAGAQDYVLKDALSSDCLERSIWHAIQRQNNCIRIRELLDELEAKQELLESNNRKLTRLYSQAHEFVDNVSHEFRTPLTVIKEYTSLMREGLVGSVSDEQSRLLSVVEDRADDLNIMVDDMLDNSKLEAGMLCAWRKECSVAEVIDRVRNVLQRKAVVRQVSLEWDVPEPATRVYCDAEKAGRVLTNLAINAIKFCGSDGAVRIAVEADATEQEVWIRISDNGHGVDETALAEICQRFTQVSTLDREEPKGFGLGLNIAQQLVQLNFGELSIQSQPAVGSTFSFSIPMANPFGIVKRYLNQINLLQRAENDSDTVSMIACSVDEEANPAVLSDVDRFLNCRLRRNDILLRRQPNRWVIALPLNGDQLEAYFSRIQSERLAANRNRPRGPLPDVKLESLGSWRAAEQRSLILDCVARKFTSNRAVAIMASERVDGSFLTAMQPSTAGGI</sequence>
<name>A0A517LTX5_9BACT</name>
<dbReference type="Gene3D" id="3.30.565.10">
    <property type="entry name" value="Histidine kinase-like ATPase, C-terminal domain"/>
    <property type="match status" value="1"/>
</dbReference>
<dbReference type="Pfam" id="PF00512">
    <property type="entry name" value="HisKA"/>
    <property type="match status" value="1"/>
</dbReference>
<dbReference type="Gene3D" id="3.40.50.2300">
    <property type="match status" value="1"/>
</dbReference>
<evidence type="ECO:0000256" key="3">
    <source>
        <dbReference type="ARBA" id="ARBA00022553"/>
    </source>
</evidence>
<feature type="coiled-coil region" evidence="5">
    <location>
        <begin position="131"/>
        <end position="158"/>
    </location>
</feature>
<dbReference type="SMART" id="SM00387">
    <property type="entry name" value="HATPase_c"/>
    <property type="match status" value="1"/>
</dbReference>
<dbReference type="SMART" id="SM00448">
    <property type="entry name" value="REC"/>
    <property type="match status" value="1"/>
</dbReference>
<dbReference type="RefSeq" id="WP_145341659.1">
    <property type="nucleotide sequence ID" value="NZ_CP036261.1"/>
</dbReference>
<keyword evidence="8" id="KW-0808">Transferase</keyword>
<dbReference type="InterPro" id="IPR003594">
    <property type="entry name" value="HATPase_dom"/>
</dbReference>
<dbReference type="GO" id="GO:0000155">
    <property type="term" value="F:phosphorelay sensor kinase activity"/>
    <property type="evidence" value="ECO:0007669"/>
    <property type="project" value="InterPro"/>
</dbReference>
<keyword evidence="9" id="KW-1185">Reference proteome</keyword>
<dbReference type="Pfam" id="PF02518">
    <property type="entry name" value="HATPase_c"/>
    <property type="match status" value="1"/>
</dbReference>
<feature type="domain" description="Response regulatory" evidence="7">
    <location>
        <begin position="8"/>
        <end position="124"/>
    </location>
</feature>
<dbReference type="PANTHER" id="PTHR43547">
    <property type="entry name" value="TWO-COMPONENT HISTIDINE KINASE"/>
    <property type="match status" value="1"/>
</dbReference>
<dbReference type="InterPro" id="IPR036890">
    <property type="entry name" value="HATPase_C_sf"/>
</dbReference>
<evidence type="ECO:0000256" key="4">
    <source>
        <dbReference type="PROSITE-ProRule" id="PRU00169"/>
    </source>
</evidence>
<evidence type="ECO:0000313" key="8">
    <source>
        <dbReference type="EMBL" id="QDS86084.1"/>
    </source>
</evidence>
<dbReference type="InterPro" id="IPR004358">
    <property type="entry name" value="Sig_transdc_His_kin-like_C"/>
</dbReference>
<evidence type="ECO:0000313" key="9">
    <source>
        <dbReference type="Proteomes" id="UP000319557"/>
    </source>
</evidence>
<evidence type="ECO:0000256" key="2">
    <source>
        <dbReference type="ARBA" id="ARBA00012438"/>
    </source>
</evidence>
<keyword evidence="8" id="KW-0418">Kinase</keyword>
<dbReference type="InterPro" id="IPR011006">
    <property type="entry name" value="CheY-like_superfamily"/>
</dbReference>
<dbReference type="Pfam" id="PF00072">
    <property type="entry name" value="Response_reg"/>
    <property type="match status" value="1"/>
</dbReference>
<dbReference type="EMBL" id="CP036261">
    <property type="protein sequence ID" value="QDS86084.1"/>
    <property type="molecule type" value="Genomic_DNA"/>
</dbReference>
<dbReference type="SUPFAM" id="SSF55874">
    <property type="entry name" value="ATPase domain of HSP90 chaperone/DNA topoisomerase II/histidine kinase"/>
    <property type="match status" value="1"/>
</dbReference>
<comment type="catalytic activity">
    <reaction evidence="1">
        <text>ATP + protein L-histidine = ADP + protein N-phospho-L-histidine.</text>
        <dbReference type="EC" id="2.7.13.3"/>
    </reaction>
</comment>
<gene>
    <name evidence="8" type="primary">barA_5</name>
    <name evidence="8" type="ORF">EC9_02420</name>
</gene>
<dbReference type="InterPro" id="IPR001789">
    <property type="entry name" value="Sig_transdc_resp-reg_receiver"/>
</dbReference>
<dbReference type="EC" id="2.7.13.3" evidence="2"/>
<dbReference type="PROSITE" id="PS50109">
    <property type="entry name" value="HIS_KIN"/>
    <property type="match status" value="1"/>
</dbReference>
<dbReference type="SMART" id="SM00388">
    <property type="entry name" value="HisKA"/>
    <property type="match status" value="1"/>
</dbReference>
<evidence type="ECO:0000259" key="7">
    <source>
        <dbReference type="PROSITE" id="PS50110"/>
    </source>
</evidence>
<dbReference type="Proteomes" id="UP000319557">
    <property type="component" value="Chromosome"/>
</dbReference>
<dbReference type="InterPro" id="IPR003661">
    <property type="entry name" value="HisK_dim/P_dom"/>
</dbReference>
<dbReference type="InterPro" id="IPR036097">
    <property type="entry name" value="HisK_dim/P_sf"/>
</dbReference>
<organism evidence="8 9">
    <name type="scientific">Rosistilla ulvae</name>
    <dbReference type="NCBI Taxonomy" id="1930277"/>
    <lineage>
        <taxon>Bacteria</taxon>
        <taxon>Pseudomonadati</taxon>
        <taxon>Planctomycetota</taxon>
        <taxon>Planctomycetia</taxon>
        <taxon>Pirellulales</taxon>
        <taxon>Pirellulaceae</taxon>
        <taxon>Rosistilla</taxon>
    </lineage>
</organism>
<dbReference type="SUPFAM" id="SSF47384">
    <property type="entry name" value="Homodimeric domain of signal transducing histidine kinase"/>
    <property type="match status" value="1"/>
</dbReference>
<evidence type="ECO:0000256" key="1">
    <source>
        <dbReference type="ARBA" id="ARBA00000085"/>
    </source>
</evidence>
<keyword evidence="3 4" id="KW-0597">Phosphoprotein</keyword>
<accession>A0A517LTX5</accession>
<protein>
    <recommendedName>
        <fullName evidence="2">histidine kinase</fullName>
        <ecNumber evidence="2">2.7.13.3</ecNumber>
    </recommendedName>
</protein>
<dbReference type="CDD" id="cd00082">
    <property type="entry name" value="HisKA"/>
    <property type="match status" value="1"/>
</dbReference>
<proteinExistence type="predicted"/>
<dbReference type="InterPro" id="IPR005467">
    <property type="entry name" value="His_kinase_dom"/>
</dbReference>
<keyword evidence="5" id="KW-0175">Coiled coil</keyword>
<dbReference type="SUPFAM" id="SSF52172">
    <property type="entry name" value="CheY-like"/>
    <property type="match status" value="1"/>
</dbReference>
<reference evidence="8 9" key="1">
    <citation type="submission" date="2019-02" db="EMBL/GenBank/DDBJ databases">
        <title>Deep-cultivation of Planctomycetes and their phenomic and genomic characterization uncovers novel biology.</title>
        <authorList>
            <person name="Wiegand S."/>
            <person name="Jogler M."/>
            <person name="Boedeker C."/>
            <person name="Pinto D."/>
            <person name="Vollmers J."/>
            <person name="Rivas-Marin E."/>
            <person name="Kohn T."/>
            <person name="Peeters S.H."/>
            <person name="Heuer A."/>
            <person name="Rast P."/>
            <person name="Oberbeckmann S."/>
            <person name="Bunk B."/>
            <person name="Jeske O."/>
            <person name="Meyerdierks A."/>
            <person name="Storesund J.E."/>
            <person name="Kallscheuer N."/>
            <person name="Luecker S."/>
            <person name="Lage O.M."/>
            <person name="Pohl T."/>
            <person name="Merkel B.J."/>
            <person name="Hornburger P."/>
            <person name="Mueller R.-W."/>
            <person name="Bruemmer F."/>
            <person name="Labrenz M."/>
            <person name="Spormann A.M."/>
            <person name="Op den Camp H."/>
            <person name="Overmann J."/>
            <person name="Amann R."/>
            <person name="Jetten M.S.M."/>
            <person name="Mascher T."/>
            <person name="Medema M.H."/>
            <person name="Devos D.P."/>
            <person name="Kaster A.-K."/>
            <person name="Ovreas L."/>
            <person name="Rohde M."/>
            <person name="Galperin M.Y."/>
            <person name="Jogler C."/>
        </authorList>
    </citation>
    <scope>NUCLEOTIDE SEQUENCE [LARGE SCALE GENOMIC DNA]</scope>
    <source>
        <strain evidence="8 9">EC9</strain>
    </source>
</reference>
<dbReference type="PROSITE" id="PS50110">
    <property type="entry name" value="RESPONSE_REGULATORY"/>
    <property type="match status" value="1"/>
</dbReference>